<dbReference type="AlphaFoldDB" id="A0A1C0AQ55"/>
<sequence length="202" mass="21575">MILELPAAARRVSLRWRADDGVRDLVGHLVAANDQWYVVLPEDRPAVWVPRDRAEAVRQVPERTVLPSSTPADLERAVERSRPALRRARIGGWRLADDSVLALGDPGPAPDDALDAVDRFAGARVAVRTLPGAPVAELTELAAARTSVRVVLTASSPSDPLGGVPLSRGWALDLAAEDAAALSAAEAAGFTEHHRALLMVRD</sequence>
<evidence type="ECO:0000313" key="2">
    <source>
        <dbReference type="Proteomes" id="UP000093501"/>
    </source>
</evidence>
<organism evidence="1 2">
    <name type="scientific">Tessaracoccus lapidicaptus</name>
    <dbReference type="NCBI Taxonomy" id="1427523"/>
    <lineage>
        <taxon>Bacteria</taxon>
        <taxon>Bacillati</taxon>
        <taxon>Actinomycetota</taxon>
        <taxon>Actinomycetes</taxon>
        <taxon>Propionibacteriales</taxon>
        <taxon>Propionibacteriaceae</taxon>
        <taxon>Tessaracoccus</taxon>
    </lineage>
</organism>
<proteinExistence type="predicted"/>
<gene>
    <name evidence="1" type="ORF">BCR15_01165</name>
</gene>
<name>A0A1C0AQ55_9ACTN</name>
<dbReference type="RefSeq" id="WP_068750819.1">
    <property type="nucleotide sequence ID" value="NZ_LR214441.1"/>
</dbReference>
<keyword evidence="2" id="KW-1185">Reference proteome</keyword>
<dbReference type="Proteomes" id="UP000093501">
    <property type="component" value="Unassembled WGS sequence"/>
</dbReference>
<reference evidence="2" key="1">
    <citation type="submission" date="2016-07" db="EMBL/GenBank/DDBJ databases">
        <authorList>
            <person name="Florea S."/>
            <person name="Webb J.S."/>
            <person name="Jaromczyk J."/>
            <person name="Schardl C.L."/>
        </authorList>
    </citation>
    <scope>NUCLEOTIDE SEQUENCE [LARGE SCALE GENOMIC DNA]</scope>
    <source>
        <strain evidence="2">IPBSL-7</strain>
    </source>
</reference>
<accession>A0A1C0AQ55</accession>
<protein>
    <submittedName>
        <fullName evidence="1">Uncharacterized protein</fullName>
    </submittedName>
</protein>
<evidence type="ECO:0000313" key="1">
    <source>
        <dbReference type="EMBL" id="OCL36509.1"/>
    </source>
</evidence>
<comment type="caution">
    <text evidence="1">The sequence shown here is derived from an EMBL/GenBank/DDBJ whole genome shotgun (WGS) entry which is preliminary data.</text>
</comment>
<dbReference type="EMBL" id="MBQD01000011">
    <property type="protein sequence ID" value="OCL36509.1"/>
    <property type="molecule type" value="Genomic_DNA"/>
</dbReference>